<dbReference type="InterPro" id="IPR046341">
    <property type="entry name" value="SET_dom_sf"/>
</dbReference>
<dbReference type="InterPro" id="IPR001965">
    <property type="entry name" value="Znf_PHD"/>
</dbReference>
<feature type="region of interest" description="Disordered" evidence="13">
    <location>
        <begin position="434"/>
        <end position="453"/>
    </location>
</feature>
<keyword evidence="11" id="KW-0862">Zinc</keyword>
<evidence type="ECO:0000256" key="13">
    <source>
        <dbReference type="SAM" id="MobiDB-lite"/>
    </source>
</evidence>
<feature type="compositionally biased region" description="Basic and acidic residues" evidence="13">
    <location>
        <begin position="2162"/>
        <end position="2199"/>
    </location>
</feature>
<sequence>MDESEDNMSSEDIKVMVSPSFIKSKPKKRSLVERELETNLTARVTSPMTNGDTGSTSRYGRARRLKNDADYIDTEKGIKMIDSPSNEKTPVKIQSPVYKMHASNSPIKKEPKETPKKLIITDSSLENQIENIYNENISLSRFGSEEKKHKSPGNKLPKVYVRKDLIQTREKEEYVMMIKNMFSPNKSSQKSNSHLNNILERSSEKYSLNTSMDDTKSHNGFINNSSVVKTLDFDSNKKKKKENRDGKVVLSKSDLFELEAKCEYQVGDLAWARMGTYPFWPCIVTREPASGMFVKKKLFGRIERDIIHVTFFGDNGRRGWIVDTMLRKFLGQLEFEATRENFSPSAKKRDPRLYAAFFVSEKKMPQWNISVEEAETLLREPKRLRIDILYDMLAKTRSTKSTPKQHKSGKITRTASDVASDVSLSESLYDTLFSEDDGKSEDTERSRSKPRMSLDVSEVVTACLDNMAAKTGITKIQRQSHMDRWLQKAKSKTPEKSQVNLPPPQKEKEVKVTSAKKKKKISPVNVPIQKPYSFRKTSYEPQILKSHDNEHDYTTKCSDNTPKTGDDNGVTASHDFGLIVKVESLSGKDCKSDNTDTKGDRTTDDIDTTDSETPKGADTDVTTQNTANETTEIGPIDITEEPIDEIQENICSVEENEELLLGHTDKLAEISQKVNNLSTDQVISITIDADNQSQSTKIPEEENKDEENQVKIAMQVDDPSIGVRKSLEITEIPQTHKMDVDSTDMVETPSENNTDKEKSIEDPAILGGPKVDKPIEKHVEIGPISNRIQTRASANNKMNAEKVVETKVLSDSMKKSADFVKYLELRQDAVMDEHPELSQEEIEDYLYKTWQYEESAKTDFKKDDDVKLSGVVKALNSRQRPHKKCLSLNSNASKKQIKKREEDRSTMNSFISSTSAGRSLRTRLSNSPVVSEDANKKVSPEESSSVEAIRRTHLVNEHSNSVKNIKITPKLDEPRPSTSKTRLSNTTAKLIDPEDKIDSAIKEYKSEKHPEITQKLNGQGLDNTQMLECDMNKDKAETTPIAGSTSVRRSLRTRLSNSPCTTMDATETITRKESSTVGIVKTSQIVTEHSDKQTKSEVTPNNDDQVQDTPKRSECCRDKDKIKTTPVVDGTPVRRSLRKTRLSNSTAMAVETNAIISSVSKESSTVKSIESTQIEAEPSCSGTQSKMSQKLDVHESDKRIQVAQDIETAKNLVLCNTSTEKQTETTQVAVEPTIDKEEIQIMDVNSKDSKKPAETFLTKERSVETENQIDILQVTEETSRNIEHVANAETENILNADSHDLDPNLPIEITTSSSESCMDTEKSGKTEVVHKAESQIEKPHETTEATDQYYKDTESSLEVTKTATGHSIDSKIETYMIEHSDAAKPIEITQITEQSNICTENQTEMTLVVNEQLTKNDQVVTDEDKEYGHLDFVFSSIDEKLLATNDISKPVIINNEIVSVKDIANAESIAAKSIENVQNCSKVILEGRVSENVESKSKETTVKNLDKCKYQNLYDSCNELSVHIERLPRLRRKIINIKDLDKEIVLCKARQNGVMNKIDVDDKNSRVGNEITAGNGHVEASCNFHTTDTVIQNVSTTKDSETNESQMSVDDESLETDEKVKDVIDQKLTIEENNKSEYPDNEKNGVFDEKVSPAEPQSNETDKSIDSHLKTLPKDHRLPNVISMENKMLTVDCPPVPIENSKTVECLQIKLSPIVNENVSPNKDHKEHSEDNLHLQPVATTHSETIKFPQSKPSPVVNEHLLSNRNHIEHNQDKVKIQPVVVVKSENAECHQIKPSPLLNGFQYIYDDDDEEEFESPAFSPIFKEPINPTPDKKEDEIENNNDSKAATDKNETNNIDSSSKDGSNESPLSKQKAISSANKTQEIDRNNSYNAIEREESNVEDDKDELMTSVSRLPEPVKINGFHQDEEYGIDFSDNDFNVETSSINSEDSEPLSLTKSKLLSKNRKNAKKALHDVEFVKYLELNQDALMDEHPELNQEEIVEYLYKTWQYEENSKSEIRKNDDIEQLGLVKGLHDNLRQKSIRNSYRENKKRNKKRDDDDNLSIDSNISTKRSKKGDDDTLSINSDVSDTSIRRRLRTRFSNSPAISIDENELSASKESSPERKPDIEDKMSVDSDNSIKITKRKVRNQILDDSLDGDEQLSELKSKDKSPVNKTVKTEECRPKRSLDKKENKSPKSYKESKIEKYFGVVNASRETTNDHDNEVNTLDVDKKIKEEYDPETVSIASMNSEDSEVSLSKRKQRRNAEKQTTKSMDDPEFLKYVELRQDILIDENPQLTQEEIAAYLYKTWLYEESVKSDLKKSDDIEQANLVKGLNSDVQPKRVKKKIKVEKTPIDEEVATKDKPKRKISQPYYNEDTISDIEDEIELFEIFKTKKNAIKTEETNGEIKKTSEVKSNEHVKTESEEIVIQDEVDEVELYFSQLPLPKPNIFKGLVREKVCEICEKTGNLVKCKGCSCMFHVDCDMKEQEKEGVVASTRGRKKKKKPGRKPKNFEDSGSHSDEKSQDISEENNVSIEEVETEPRVVDEAVLEAALSAKMKEIMPTIDLTYDSYSSDDGLDWDSAPPGHCEIVDVKIKPKIVVDYSDFKCKNCQKYTTPVCFVCKEAVSKTGVDHRQKCQTNHCNKYYHLECLDHWPQTQYNSGEPSKNNKKNEHFEAVVCPRHVCHTCVSDDPRGCRTRFSGDKLARCVRCPATYHSFTKCLPAGTQILTGSLIVCPRHYEHRPGKVPCHVNTGWCFICALGGSLICCEYCPTSFHAECLNIKPPEGGYMCEDCETGRLPLYGEMVWVKLGHYRWWPGIILHPSEIPENILAVKHSPGEFVVRFFGQYDHYWVNRGRVFPFQEGDSGRISTQKSKIDAAFITAMEHAHRAFEILKTAEPNDEESLDIASSLLPPHYVKLKVNKPCGSLVGWRPDIEESSLTQCECDPMVEDPCGPYSHCLNRMLLTECGPICRAGDRCLNRAFEKRLYPKMVPYRTPHRGWGLKTLEDIKAGQFVIEYVGELIDEEEFRRRMNRMHEIRDENFYFLTLDKERMIDAGPKGNLARFMNHCCEPNCETQKWTVLGDVRVGLFAINDIPANSELTFNYNLECAGIEKKRCLCGARRCSGYIGAKPKQEESQPKKKRAYKKRAKPVEESPSTSKNKPKRPVGRPAKPRELTDIEKDLLIIKNATNGLSSDSESSSRLSSIDNLNPKALKRKRVSFSTEESVCSSPSTKKSRMEDSSPSSKKARMEDSSPSSKKARMEDSSPSTKKAKIEDSFSTKKAKIEDNSPNTKKAKIEDSSPNTKEAKIEENSPSTMMIEESEVGD</sequence>
<keyword evidence="8" id="KW-0479">Metal-binding</keyword>
<dbReference type="Gene3D" id="3.30.40.10">
    <property type="entry name" value="Zinc/RING finger domain, C3HC4 (zinc finger)"/>
    <property type="match status" value="1"/>
</dbReference>
<evidence type="ECO:0000256" key="11">
    <source>
        <dbReference type="ARBA" id="ARBA00022833"/>
    </source>
</evidence>
<feature type="region of interest" description="Disordered" evidence="13">
    <location>
        <begin position="3210"/>
        <end position="3324"/>
    </location>
</feature>
<dbReference type="PROSITE" id="PS50280">
    <property type="entry name" value="SET"/>
    <property type="match status" value="1"/>
</dbReference>
<feature type="compositionally biased region" description="Polar residues" evidence="13">
    <location>
        <begin position="906"/>
        <end position="929"/>
    </location>
</feature>
<dbReference type="GO" id="GO:0016279">
    <property type="term" value="F:protein-lysine N-methyltransferase activity"/>
    <property type="evidence" value="ECO:0007669"/>
    <property type="project" value="UniProtKB-ARBA"/>
</dbReference>
<evidence type="ECO:0000256" key="10">
    <source>
        <dbReference type="ARBA" id="ARBA00022771"/>
    </source>
</evidence>
<feature type="domain" description="PWWP" evidence="15">
    <location>
        <begin position="2800"/>
        <end position="2862"/>
    </location>
</feature>
<keyword evidence="5" id="KW-0489">Methyltransferase</keyword>
<dbReference type="InterPro" id="IPR013083">
    <property type="entry name" value="Znf_RING/FYVE/PHD"/>
</dbReference>
<dbReference type="PROSITE" id="PS50812">
    <property type="entry name" value="PWWP"/>
    <property type="match status" value="2"/>
</dbReference>
<dbReference type="GO" id="GO:0032259">
    <property type="term" value="P:methylation"/>
    <property type="evidence" value="ECO:0007669"/>
    <property type="project" value="UniProtKB-KW"/>
</dbReference>
<dbReference type="InterPro" id="IPR003616">
    <property type="entry name" value="Post-SET_dom"/>
</dbReference>
<feature type="compositionally biased region" description="Basic and acidic residues" evidence="13">
    <location>
        <begin position="3293"/>
        <end position="3309"/>
    </location>
</feature>
<evidence type="ECO:0000313" key="18">
    <source>
        <dbReference type="EMBL" id="KAL0811227.1"/>
    </source>
</evidence>
<dbReference type="GO" id="GO:0008270">
    <property type="term" value="F:zinc ion binding"/>
    <property type="evidence" value="ECO:0007669"/>
    <property type="project" value="UniProtKB-KW"/>
</dbReference>
<evidence type="ECO:0000256" key="9">
    <source>
        <dbReference type="ARBA" id="ARBA00022737"/>
    </source>
</evidence>
<dbReference type="CDD" id="cd20144">
    <property type="entry name" value="PWWP_NSD_rpt1"/>
    <property type="match status" value="1"/>
</dbReference>
<dbReference type="Pfam" id="PF17907">
    <property type="entry name" value="AWS"/>
    <property type="match status" value="1"/>
</dbReference>
<evidence type="ECO:0000256" key="8">
    <source>
        <dbReference type="ARBA" id="ARBA00022723"/>
    </source>
</evidence>
<dbReference type="EMBL" id="JBEDNZ010000024">
    <property type="protein sequence ID" value="KAL0811227.1"/>
    <property type="molecule type" value="Genomic_DNA"/>
</dbReference>
<evidence type="ECO:0000256" key="3">
    <source>
        <dbReference type="ARBA" id="ARBA00022454"/>
    </source>
</evidence>
<dbReference type="Proteomes" id="UP001549921">
    <property type="component" value="Unassembled WGS sequence"/>
</dbReference>
<feature type="compositionally biased region" description="Polar residues" evidence="13">
    <location>
        <begin position="1595"/>
        <end position="1608"/>
    </location>
</feature>
<dbReference type="GO" id="GO:0005634">
    <property type="term" value="C:nucleus"/>
    <property type="evidence" value="ECO:0007669"/>
    <property type="project" value="UniProtKB-SubCell"/>
</dbReference>
<dbReference type="Pfam" id="PF23004">
    <property type="entry name" value="PHDvar_NSD"/>
    <property type="match status" value="1"/>
</dbReference>
<feature type="region of interest" description="Disordered" evidence="13">
    <location>
        <begin position="2161"/>
        <end position="2199"/>
    </location>
</feature>
<feature type="region of interest" description="Disordered" evidence="13">
    <location>
        <begin position="742"/>
        <end position="771"/>
    </location>
</feature>
<dbReference type="PROSITE" id="PS51215">
    <property type="entry name" value="AWS"/>
    <property type="match status" value="1"/>
</dbReference>
<dbReference type="Gene3D" id="2.30.30.140">
    <property type="match status" value="2"/>
</dbReference>
<feature type="region of interest" description="Disordered" evidence="13">
    <location>
        <begin position="2246"/>
        <end position="2272"/>
    </location>
</feature>
<keyword evidence="12" id="KW-0539">Nucleus</keyword>
<feature type="compositionally biased region" description="Basic residues" evidence="13">
    <location>
        <begin position="2497"/>
        <end position="2509"/>
    </location>
</feature>
<evidence type="ECO:0000256" key="6">
    <source>
        <dbReference type="ARBA" id="ARBA00022679"/>
    </source>
</evidence>
<dbReference type="InterPro" id="IPR011011">
    <property type="entry name" value="Znf_FYVE_PHD"/>
</dbReference>
<keyword evidence="3" id="KW-0158">Chromosome</keyword>
<dbReference type="CDD" id="cd19173">
    <property type="entry name" value="SET_NSD"/>
    <property type="match status" value="1"/>
</dbReference>
<dbReference type="Pfam" id="PF00855">
    <property type="entry name" value="PWWP"/>
    <property type="match status" value="2"/>
</dbReference>
<dbReference type="SMART" id="SM00317">
    <property type="entry name" value="SET"/>
    <property type="match status" value="1"/>
</dbReference>
<feature type="compositionally biased region" description="Basic and acidic residues" evidence="13">
    <location>
        <begin position="2119"/>
        <end position="2133"/>
    </location>
</feature>
<dbReference type="GO" id="GO:0005694">
    <property type="term" value="C:chromosome"/>
    <property type="evidence" value="ECO:0007669"/>
    <property type="project" value="UniProtKB-SubCell"/>
</dbReference>
<evidence type="ECO:0000259" key="15">
    <source>
        <dbReference type="PROSITE" id="PS50812"/>
    </source>
</evidence>
<dbReference type="CDD" id="cd05838">
    <property type="entry name" value="PWWP_NSD_rpt2"/>
    <property type="match status" value="1"/>
</dbReference>
<protein>
    <submittedName>
        <fullName evidence="18">Uncharacterized protein</fullName>
    </submittedName>
</protein>
<feature type="compositionally biased region" description="Basic and acidic residues" evidence="13">
    <location>
        <begin position="2263"/>
        <end position="2272"/>
    </location>
</feature>
<dbReference type="InterPro" id="IPR050777">
    <property type="entry name" value="SET2_Histone-Lys_MeTrsfase"/>
</dbReference>
<dbReference type="SMART" id="SM00249">
    <property type="entry name" value="PHD"/>
    <property type="match status" value="3"/>
</dbReference>
<dbReference type="FunFam" id="2.30.30.140:FF:000099">
    <property type="entry name" value="Histone-lysine N-methyltransferase"/>
    <property type="match status" value="1"/>
</dbReference>
<feature type="region of interest" description="Disordered" evidence="13">
    <location>
        <begin position="879"/>
        <end position="948"/>
    </location>
</feature>
<feature type="region of interest" description="Disordered" evidence="13">
    <location>
        <begin position="1813"/>
        <end position="1913"/>
    </location>
</feature>
<feature type="compositionally biased region" description="Basic and acidic residues" evidence="13">
    <location>
        <begin position="1616"/>
        <end position="1652"/>
    </location>
</feature>
<evidence type="ECO:0000259" key="17">
    <source>
        <dbReference type="PROSITE" id="PS51215"/>
    </source>
</evidence>
<dbReference type="InterPro" id="IPR006560">
    <property type="entry name" value="AWS_dom"/>
</dbReference>
<dbReference type="InterPro" id="IPR000313">
    <property type="entry name" value="PWWP_dom"/>
</dbReference>
<organism evidence="18 19">
    <name type="scientific">Loxostege sticticalis</name>
    <name type="common">Beet webworm moth</name>
    <dbReference type="NCBI Taxonomy" id="481309"/>
    <lineage>
        <taxon>Eukaryota</taxon>
        <taxon>Metazoa</taxon>
        <taxon>Ecdysozoa</taxon>
        <taxon>Arthropoda</taxon>
        <taxon>Hexapoda</taxon>
        <taxon>Insecta</taxon>
        <taxon>Pterygota</taxon>
        <taxon>Neoptera</taxon>
        <taxon>Endopterygota</taxon>
        <taxon>Lepidoptera</taxon>
        <taxon>Glossata</taxon>
        <taxon>Ditrysia</taxon>
        <taxon>Pyraloidea</taxon>
        <taxon>Crambidae</taxon>
        <taxon>Pyraustinae</taxon>
        <taxon>Loxostege</taxon>
    </lineage>
</organism>
<feature type="region of interest" description="Disordered" evidence="13">
    <location>
        <begin position="1595"/>
        <end position="1664"/>
    </location>
</feature>
<dbReference type="InterPro" id="IPR055198">
    <property type="entry name" value="NSD_PHD"/>
</dbReference>
<evidence type="ECO:0000259" key="16">
    <source>
        <dbReference type="PROSITE" id="PS50868"/>
    </source>
</evidence>
<keyword evidence="7" id="KW-0949">S-adenosyl-L-methionine</keyword>
<feature type="compositionally biased region" description="Polar residues" evidence="13">
    <location>
        <begin position="1865"/>
        <end position="1891"/>
    </location>
</feature>
<evidence type="ECO:0000256" key="2">
    <source>
        <dbReference type="ARBA" id="ARBA00004286"/>
    </source>
</evidence>
<evidence type="ECO:0000256" key="5">
    <source>
        <dbReference type="ARBA" id="ARBA00022603"/>
    </source>
</evidence>
<feature type="compositionally biased region" description="Basic and acidic residues" evidence="13">
    <location>
        <begin position="2510"/>
        <end position="2525"/>
    </location>
</feature>
<dbReference type="SUPFAM" id="SSF82199">
    <property type="entry name" value="SET domain"/>
    <property type="match status" value="1"/>
</dbReference>
<feature type="domain" description="AWS" evidence="17">
    <location>
        <begin position="2936"/>
        <end position="2985"/>
    </location>
</feature>
<feature type="region of interest" description="Disordered" evidence="13">
    <location>
        <begin position="2107"/>
        <end position="2135"/>
    </location>
</feature>
<reference evidence="18 19" key="1">
    <citation type="submission" date="2024-06" db="EMBL/GenBank/DDBJ databases">
        <title>A chromosome-level genome assembly of beet webworm, Loxostege sticticalis.</title>
        <authorList>
            <person name="Zhang Y."/>
        </authorList>
    </citation>
    <scope>NUCLEOTIDE SEQUENCE [LARGE SCALE GENOMIC DNA]</scope>
    <source>
        <strain evidence="18">AQ028</strain>
        <tissue evidence="18">Male pupae</tissue>
    </source>
</reference>
<dbReference type="SUPFAM" id="SSF57903">
    <property type="entry name" value="FYVE/PHD zinc finger"/>
    <property type="match status" value="1"/>
</dbReference>
<dbReference type="InterPro" id="IPR055197">
    <property type="entry name" value="PHDvar_NSD"/>
</dbReference>
<feature type="region of interest" description="Disordered" evidence="13">
    <location>
        <begin position="2489"/>
        <end position="2539"/>
    </location>
</feature>
<evidence type="ECO:0000259" key="14">
    <source>
        <dbReference type="PROSITE" id="PS50280"/>
    </source>
</evidence>
<dbReference type="GO" id="GO:0140938">
    <property type="term" value="F:histone H3 methyltransferase activity"/>
    <property type="evidence" value="ECO:0007669"/>
    <property type="project" value="UniProtKB-ARBA"/>
</dbReference>
<feature type="region of interest" description="Disordered" evidence="13">
    <location>
        <begin position="24"/>
        <end position="59"/>
    </location>
</feature>
<evidence type="ECO:0000256" key="4">
    <source>
        <dbReference type="ARBA" id="ARBA00022553"/>
    </source>
</evidence>
<keyword evidence="4" id="KW-0597">Phosphoprotein</keyword>
<evidence type="ECO:0000256" key="1">
    <source>
        <dbReference type="ARBA" id="ARBA00004123"/>
    </source>
</evidence>
<dbReference type="CDD" id="cd15565">
    <property type="entry name" value="PHD2_NSD"/>
    <property type="match status" value="1"/>
</dbReference>
<feature type="compositionally biased region" description="Polar residues" evidence="13">
    <location>
        <begin position="38"/>
        <end position="58"/>
    </location>
</feature>
<feature type="region of interest" description="Disordered" evidence="13">
    <location>
        <begin position="3129"/>
        <end position="3176"/>
    </location>
</feature>
<feature type="compositionally biased region" description="Basic and acidic residues" evidence="13">
    <location>
        <begin position="436"/>
        <end position="447"/>
    </location>
</feature>
<dbReference type="SMART" id="SM00570">
    <property type="entry name" value="AWS"/>
    <property type="match status" value="1"/>
</dbReference>
<feature type="compositionally biased region" description="Basic and acidic residues" evidence="13">
    <location>
        <begin position="587"/>
        <end position="604"/>
    </location>
</feature>
<name>A0ABD0SBN6_LOXSC</name>
<comment type="caution">
    <text evidence="18">The sequence shown here is derived from an EMBL/GenBank/DDBJ whole genome shotgun (WGS) entry which is preliminary data.</text>
</comment>
<dbReference type="Pfam" id="PF22908">
    <property type="entry name" value="PHD_NSD"/>
    <property type="match status" value="1"/>
</dbReference>
<feature type="region of interest" description="Disordered" evidence="13">
    <location>
        <begin position="546"/>
        <end position="572"/>
    </location>
</feature>
<evidence type="ECO:0000256" key="7">
    <source>
        <dbReference type="ARBA" id="ARBA00022691"/>
    </source>
</evidence>
<dbReference type="SUPFAM" id="SSF63748">
    <property type="entry name" value="Tudor/PWWP/MBT"/>
    <property type="match status" value="2"/>
</dbReference>
<dbReference type="CDD" id="cd15567">
    <property type="entry name" value="PHD4_NSD"/>
    <property type="match status" value="1"/>
</dbReference>
<dbReference type="PANTHER" id="PTHR22884">
    <property type="entry name" value="SET DOMAIN PROTEINS"/>
    <property type="match status" value="1"/>
</dbReference>
<dbReference type="Pfam" id="PF00856">
    <property type="entry name" value="SET"/>
    <property type="match status" value="1"/>
</dbReference>
<feature type="compositionally biased region" description="Polar residues" evidence="13">
    <location>
        <begin position="1096"/>
        <end position="1108"/>
    </location>
</feature>
<keyword evidence="10" id="KW-0863">Zinc-finger</keyword>
<dbReference type="SMART" id="SM00293">
    <property type="entry name" value="PWWP"/>
    <property type="match status" value="2"/>
</dbReference>
<feature type="domain" description="SET" evidence="14">
    <location>
        <begin position="2987"/>
        <end position="3104"/>
    </location>
</feature>
<feature type="domain" description="PWWP" evidence="15">
    <location>
        <begin position="266"/>
        <end position="321"/>
    </location>
</feature>
<dbReference type="PROSITE" id="PS01359">
    <property type="entry name" value="ZF_PHD_1"/>
    <property type="match status" value="1"/>
</dbReference>
<dbReference type="PROSITE" id="PS50868">
    <property type="entry name" value="POST_SET"/>
    <property type="match status" value="1"/>
</dbReference>
<evidence type="ECO:0000256" key="12">
    <source>
        <dbReference type="ARBA" id="ARBA00023242"/>
    </source>
</evidence>
<feature type="domain" description="Post-SET" evidence="16">
    <location>
        <begin position="3111"/>
        <end position="3127"/>
    </location>
</feature>
<feature type="region of interest" description="Disordered" evidence="13">
    <location>
        <begin position="1084"/>
        <end position="1113"/>
    </location>
</feature>
<feature type="region of interest" description="Disordered" evidence="13">
    <location>
        <begin position="587"/>
        <end position="641"/>
    </location>
</feature>
<keyword evidence="9" id="KW-0677">Repeat</keyword>
<feature type="compositionally biased region" description="Polar residues" evidence="13">
    <location>
        <begin position="3218"/>
        <end position="3231"/>
    </location>
</feature>
<dbReference type="Gene3D" id="2.170.270.10">
    <property type="entry name" value="SET domain"/>
    <property type="match status" value="1"/>
</dbReference>
<feature type="region of interest" description="Disordered" evidence="13">
    <location>
        <begin position="489"/>
        <end position="516"/>
    </location>
</feature>
<keyword evidence="6" id="KW-0808">Transferase</keyword>
<dbReference type="InterPro" id="IPR001214">
    <property type="entry name" value="SET_dom"/>
</dbReference>
<feature type="region of interest" description="Disordered" evidence="13">
    <location>
        <begin position="2040"/>
        <end position="2085"/>
    </location>
</feature>
<feature type="compositionally biased region" description="Basic residues" evidence="13">
    <location>
        <begin position="3138"/>
        <end position="3147"/>
    </location>
</feature>
<accession>A0ABD0SBN6</accession>
<comment type="subcellular location">
    <subcellularLocation>
        <location evidence="2">Chromosome</location>
    </subcellularLocation>
    <subcellularLocation>
        <location evidence="1">Nucleus</location>
    </subcellularLocation>
</comment>
<dbReference type="InterPro" id="IPR019786">
    <property type="entry name" value="Zinc_finger_PHD-type_CS"/>
</dbReference>
<feature type="compositionally biased region" description="Basic and acidic residues" evidence="13">
    <location>
        <begin position="3270"/>
        <end position="3285"/>
    </location>
</feature>
<proteinExistence type="predicted"/>
<evidence type="ECO:0000313" key="19">
    <source>
        <dbReference type="Proteomes" id="UP001549921"/>
    </source>
</evidence>
<gene>
    <name evidence="18" type="ORF">ABMA28_009656</name>
</gene>
<dbReference type="CDD" id="cd15566">
    <property type="entry name" value="PHD3_NSD"/>
    <property type="match status" value="1"/>
</dbReference>